<name>A0A1Y2CIT3_9FUNG</name>
<feature type="chain" id="PRO_5012124111" evidence="1">
    <location>
        <begin position="31"/>
        <end position="180"/>
    </location>
</feature>
<dbReference type="AlphaFoldDB" id="A0A1Y2CIT3"/>
<evidence type="ECO:0000313" key="3">
    <source>
        <dbReference type="Proteomes" id="UP000193642"/>
    </source>
</evidence>
<reference evidence="2 3" key="1">
    <citation type="submission" date="2016-07" db="EMBL/GenBank/DDBJ databases">
        <title>Pervasive Adenine N6-methylation of Active Genes in Fungi.</title>
        <authorList>
            <consortium name="DOE Joint Genome Institute"/>
            <person name="Mondo S.J."/>
            <person name="Dannebaum R.O."/>
            <person name="Kuo R.C."/>
            <person name="Labutti K."/>
            <person name="Haridas S."/>
            <person name="Kuo A."/>
            <person name="Salamov A."/>
            <person name="Ahrendt S.R."/>
            <person name="Lipzen A."/>
            <person name="Sullivan W."/>
            <person name="Andreopoulos W.B."/>
            <person name="Clum A."/>
            <person name="Lindquist E."/>
            <person name="Daum C."/>
            <person name="Ramamoorthy G.K."/>
            <person name="Gryganskyi A."/>
            <person name="Culley D."/>
            <person name="Magnuson J.K."/>
            <person name="James T.Y."/>
            <person name="O'Malley M.A."/>
            <person name="Stajich J.E."/>
            <person name="Spatafora J.W."/>
            <person name="Visel A."/>
            <person name="Grigoriev I.V."/>
        </authorList>
    </citation>
    <scope>NUCLEOTIDE SEQUENCE [LARGE SCALE GENOMIC DNA]</scope>
    <source>
        <strain evidence="2 3">JEL800</strain>
    </source>
</reference>
<dbReference type="OrthoDB" id="10487735at2759"/>
<feature type="non-terminal residue" evidence="2">
    <location>
        <position position="1"/>
    </location>
</feature>
<accession>A0A1Y2CIT3</accession>
<keyword evidence="1" id="KW-0732">Signal</keyword>
<feature type="signal peptide" evidence="1">
    <location>
        <begin position="1"/>
        <end position="30"/>
    </location>
</feature>
<sequence length="180" mass="20131">MMFQFHPAANSATTLWLLLLFHAFQPLAKALTILSPNENNTSVFYPNETFLVSFLPTNEPTYQTEWTKVFLEPGHTQVYYLQIANSSQLGETVSFNLTAPAVEGNYSIVFFDRVYLEPSIRTSPEITGLSTAKAVTFGIRNTQASSTDSGWTESATQVARDRVSAKARVTPSFARHKFQH</sequence>
<gene>
    <name evidence="2" type="ORF">BCR33DRAFT_715245</name>
</gene>
<protein>
    <submittedName>
        <fullName evidence="2">Uncharacterized protein</fullName>
    </submittedName>
</protein>
<evidence type="ECO:0000313" key="2">
    <source>
        <dbReference type="EMBL" id="ORY46817.1"/>
    </source>
</evidence>
<evidence type="ECO:0000256" key="1">
    <source>
        <dbReference type="SAM" id="SignalP"/>
    </source>
</evidence>
<keyword evidence="3" id="KW-1185">Reference proteome</keyword>
<proteinExistence type="predicted"/>
<dbReference type="EMBL" id="MCGO01000015">
    <property type="protein sequence ID" value="ORY46817.1"/>
    <property type="molecule type" value="Genomic_DNA"/>
</dbReference>
<organism evidence="2 3">
    <name type="scientific">Rhizoclosmatium globosum</name>
    <dbReference type="NCBI Taxonomy" id="329046"/>
    <lineage>
        <taxon>Eukaryota</taxon>
        <taxon>Fungi</taxon>
        <taxon>Fungi incertae sedis</taxon>
        <taxon>Chytridiomycota</taxon>
        <taxon>Chytridiomycota incertae sedis</taxon>
        <taxon>Chytridiomycetes</taxon>
        <taxon>Chytridiales</taxon>
        <taxon>Chytriomycetaceae</taxon>
        <taxon>Rhizoclosmatium</taxon>
    </lineage>
</organism>
<comment type="caution">
    <text evidence="2">The sequence shown here is derived from an EMBL/GenBank/DDBJ whole genome shotgun (WGS) entry which is preliminary data.</text>
</comment>
<dbReference type="Proteomes" id="UP000193642">
    <property type="component" value="Unassembled WGS sequence"/>
</dbReference>